<dbReference type="HOGENOM" id="CLU_2750827_0_0_3"/>
<sequence>MKPQLHKQNPPSRVPKVLIFLDFRVNFRFYVGWARSINLKSLYYQDVKVVAMPVVLSGEKVLPGFSLEIL</sequence>
<dbReference type="AlphaFoldDB" id="B4VQ59"/>
<dbReference type="Proteomes" id="UP000003835">
    <property type="component" value="Unassembled WGS sequence"/>
</dbReference>
<protein>
    <submittedName>
        <fullName evidence="1">Uncharacterized protein</fullName>
    </submittedName>
</protein>
<accession>B4VQ59</accession>
<dbReference type="EMBL" id="DS989847">
    <property type="protein sequence ID" value="EDX76203.1"/>
    <property type="molecule type" value="Genomic_DNA"/>
</dbReference>
<keyword evidence="2" id="KW-1185">Reference proteome</keyword>
<evidence type="ECO:0000313" key="1">
    <source>
        <dbReference type="EMBL" id="EDX76203.1"/>
    </source>
</evidence>
<evidence type="ECO:0000313" key="2">
    <source>
        <dbReference type="Proteomes" id="UP000003835"/>
    </source>
</evidence>
<organism evidence="1 2">
    <name type="scientific">Coleofasciculus chthonoplastes PCC 7420</name>
    <dbReference type="NCBI Taxonomy" id="118168"/>
    <lineage>
        <taxon>Bacteria</taxon>
        <taxon>Bacillati</taxon>
        <taxon>Cyanobacteriota</taxon>
        <taxon>Cyanophyceae</taxon>
        <taxon>Coleofasciculales</taxon>
        <taxon>Coleofasciculaceae</taxon>
        <taxon>Coleofasciculus</taxon>
    </lineage>
</organism>
<name>B4VQ59_9CYAN</name>
<gene>
    <name evidence="1" type="ORF">MC7420_5637</name>
</gene>
<reference evidence="1 2" key="1">
    <citation type="submission" date="2008-07" db="EMBL/GenBank/DDBJ databases">
        <authorList>
            <person name="Tandeau de Marsac N."/>
            <person name="Ferriera S."/>
            <person name="Johnson J."/>
            <person name="Kravitz S."/>
            <person name="Beeson K."/>
            <person name="Sutton G."/>
            <person name="Rogers Y.-H."/>
            <person name="Friedman R."/>
            <person name="Frazier M."/>
            <person name="Venter J.C."/>
        </authorList>
    </citation>
    <scope>NUCLEOTIDE SEQUENCE [LARGE SCALE GENOMIC DNA]</scope>
    <source>
        <strain evidence="1 2">PCC 7420</strain>
    </source>
</reference>
<proteinExistence type="predicted"/>